<sequence length="253" mass="27843">MFSGPYTIFAPTDKAFRALLVQLGGPDRAEQKFSQNPRLLSGLLLHHVIPGAFKIDTLQDEMTGVSLAGTQLRVNTYTTQDAEWNDVKVVTINGARVVREQSDIEVYQGVAHAVDRVMFPLPVGDIFQTLQADKDNRFSKFVRILDETGLSQMLTGSKTYTVFAPTDEAFPEGEVDRLLGQRGAARTLALRHISPGTLYSAGMLYYQLRDTMTSGKQISLFKEAGRVKANNAQVVTRNIPATNGVIHAVNSLL</sequence>
<feature type="domain" description="FAS1" evidence="1">
    <location>
        <begin position="1"/>
        <end position="118"/>
    </location>
</feature>
<accession>A0ABD0YX78</accession>
<proteinExistence type="predicted"/>
<evidence type="ECO:0000313" key="2">
    <source>
        <dbReference type="EMBL" id="KAL1123794.1"/>
    </source>
</evidence>
<dbReference type="InterPro" id="IPR050904">
    <property type="entry name" value="Adhesion/Biosynth-related"/>
</dbReference>
<dbReference type="Pfam" id="PF02469">
    <property type="entry name" value="Fasciclin"/>
    <property type="match status" value="2"/>
</dbReference>
<organism evidence="2 3">
    <name type="scientific">Ranatra chinensis</name>
    <dbReference type="NCBI Taxonomy" id="642074"/>
    <lineage>
        <taxon>Eukaryota</taxon>
        <taxon>Metazoa</taxon>
        <taxon>Ecdysozoa</taxon>
        <taxon>Arthropoda</taxon>
        <taxon>Hexapoda</taxon>
        <taxon>Insecta</taxon>
        <taxon>Pterygota</taxon>
        <taxon>Neoptera</taxon>
        <taxon>Paraneoptera</taxon>
        <taxon>Hemiptera</taxon>
        <taxon>Heteroptera</taxon>
        <taxon>Panheteroptera</taxon>
        <taxon>Nepomorpha</taxon>
        <taxon>Nepidae</taxon>
        <taxon>Ranatrinae</taxon>
        <taxon>Ranatra</taxon>
    </lineage>
</organism>
<dbReference type="EMBL" id="JBFDAA010000011">
    <property type="protein sequence ID" value="KAL1123794.1"/>
    <property type="molecule type" value="Genomic_DNA"/>
</dbReference>
<evidence type="ECO:0000259" key="1">
    <source>
        <dbReference type="PROSITE" id="PS50213"/>
    </source>
</evidence>
<gene>
    <name evidence="2" type="ORF">AAG570_001565</name>
</gene>
<reference evidence="2 3" key="1">
    <citation type="submission" date="2024-07" db="EMBL/GenBank/DDBJ databases">
        <title>Chromosome-level genome assembly of the water stick insect Ranatra chinensis (Heteroptera: Nepidae).</title>
        <authorList>
            <person name="Liu X."/>
        </authorList>
    </citation>
    <scope>NUCLEOTIDE SEQUENCE [LARGE SCALE GENOMIC DNA]</scope>
    <source>
        <strain evidence="2">Cailab_2021Rc</strain>
        <tissue evidence="2">Muscle</tissue>
    </source>
</reference>
<comment type="caution">
    <text evidence="2">The sequence shown here is derived from an EMBL/GenBank/DDBJ whole genome shotgun (WGS) entry which is preliminary data.</text>
</comment>
<dbReference type="InterPro" id="IPR036378">
    <property type="entry name" value="FAS1_dom_sf"/>
</dbReference>
<dbReference type="PANTHER" id="PTHR10900:SF120">
    <property type="entry name" value="MUCIN-5AC-RELATED"/>
    <property type="match status" value="1"/>
</dbReference>
<dbReference type="PROSITE" id="PS50213">
    <property type="entry name" value="FAS1"/>
    <property type="match status" value="2"/>
</dbReference>
<dbReference type="PANTHER" id="PTHR10900">
    <property type="entry name" value="PERIOSTIN-RELATED"/>
    <property type="match status" value="1"/>
</dbReference>
<dbReference type="SUPFAM" id="SSF82153">
    <property type="entry name" value="FAS1 domain"/>
    <property type="match status" value="2"/>
</dbReference>
<dbReference type="InterPro" id="IPR000782">
    <property type="entry name" value="FAS1_domain"/>
</dbReference>
<evidence type="ECO:0000313" key="3">
    <source>
        <dbReference type="Proteomes" id="UP001558652"/>
    </source>
</evidence>
<dbReference type="AlphaFoldDB" id="A0ABD0YX78"/>
<dbReference type="Gene3D" id="2.30.180.10">
    <property type="entry name" value="FAS1 domain"/>
    <property type="match status" value="2"/>
</dbReference>
<name>A0ABD0YX78_9HEMI</name>
<dbReference type="FunFam" id="2.30.180.10:FF:000032">
    <property type="entry name" value="Fasciclin domain-containing protein, putative"/>
    <property type="match status" value="1"/>
</dbReference>
<feature type="domain" description="FAS1" evidence="1">
    <location>
        <begin position="125"/>
        <end position="253"/>
    </location>
</feature>
<dbReference type="SMART" id="SM00554">
    <property type="entry name" value="FAS1"/>
    <property type="match status" value="2"/>
</dbReference>
<dbReference type="Proteomes" id="UP001558652">
    <property type="component" value="Unassembled WGS sequence"/>
</dbReference>
<protein>
    <recommendedName>
        <fullName evidence="1">FAS1 domain-containing protein</fullName>
    </recommendedName>
</protein>
<keyword evidence="3" id="KW-1185">Reference proteome</keyword>